<gene>
    <name evidence="5" type="ORF">ACFPIE_05610</name>
</gene>
<dbReference type="PROSITE" id="PS00211">
    <property type="entry name" value="ABC_TRANSPORTER_1"/>
    <property type="match status" value="1"/>
</dbReference>
<reference evidence="6" key="1">
    <citation type="journal article" date="2019" name="Int. J. Syst. Evol. Microbiol.">
        <title>The Global Catalogue of Microorganisms (GCM) 10K type strain sequencing project: providing services to taxonomists for standard genome sequencing and annotation.</title>
        <authorList>
            <consortium name="The Broad Institute Genomics Platform"/>
            <consortium name="The Broad Institute Genome Sequencing Center for Infectious Disease"/>
            <person name="Wu L."/>
            <person name="Ma J."/>
        </authorList>
    </citation>
    <scope>NUCLEOTIDE SEQUENCE [LARGE SCALE GENOMIC DNA]</scope>
    <source>
        <strain evidence="6">JCM 12125</strain>
    </source>
</reference>
<evidence type="ECO:0000256" key="2">
    <source>
        <dbReference type="ARBA" id="ARBA00022741"/>
    </source>
</evidence>
<dbReference type="SMART" id="SM00382">
    <property type="entry name" value="AAA"/>
    <property type="match status" value="1"/>
</dbReference>
<dbReference type="InterPro" id="IPR003439">
    <property type="entry name" value="ABC_transporter-like_ATP-bd"/>
</dbReference>
<keyword evidence="2" id="KW-0547">Nucleotide-binding</keyword>
<organism evidence="5 6">
    <name type="scientific">Brevundimonas staleyi</name>
    <dbReference type="NCBI Taxonomy" id="74326"/>
    <lineage>
        <taxon>Bacteria</taxon>
        <taxon>Pseudomonadati</taxon>
        <taxon>Pseudomonadota</taxon>
        <taxon>Alphaproteobacteria</taxon>
        <taxon>Caulobacterales</taxon>
        <taxon>Caulobacteraceae</taxon>
        <taxon>Brevundimonas</taxon>
    </lineage>
</organism>
<evidence type="ECO:0000256" key="3">
    <source>
        <dbReference type="ARBA" id="ARBA00022840"/>
    </source>
</evidence>
<keyword evidence="3 5" id="KW-0067">ATP-binding</keyword>
<evidence type="ECO:0000313" key="5">
    <source>
        <dbReference type="EMBL" id="MFC5343384.1"/>
    </source>
</evidence>
<keyword evidence="1" id="KW-0813">Transport</keyword>
<evidence type="ECO:0000313" key="6">
    <source>
        <dbReference type="Proteomes" id="UP001596152"/>
    </source>
</evidence>
<dbReference type="InterPro" id="IPR017871">
    <property type="entry name" value="ABC_transporter-like_CS"/>
</dbReference>
<dbReference type="PROSITE" id="PS50893">
    <property type="entry name" value="ABC_TRANSPORTER_2"/>
    <property type="match status" value="1"/>
</dbReference>
<sequence length="229" mass="25076">MTELIRFEGVSKAYVSTEVRTHALRDIDFAVSAGEFVSVSGPSGCGKSTLMNLLGLLDFPDTGEVSAFGQRFTRHEEGAMTRLRRGNIGFIFQAFNLIEDLTIQENVEMPLHYLKVGTQARRQRARELLDQVGLSGRLAHRPSQLSGGQQQRVAIARALAAEPRLIVADEPTGNLDSRNSEAIMNLLEELTRTGAALVVVTHAPELAERARRRVRMQDGQIIGVDGPAA</sequence>
<evidence type="ECO:0000259" key="4">
    <source>
        <dbReference type="PROSITE" id="PS50893"/>
    </source>
</evidence>
<proteinExistence type="predicted"/>
<protein>
    <submittedName>
        <fullName evidence="5">ABC transporter ATP-binding protein</fullName>
    </submittedName>
</protein>
<dbReference type="InterPro" id="IPR003593">
    <property type="entry name" value="AAA+_ATPase"/>
</dbReference>
<dbReference type="InterPro" id="IPR017911">
    <property type="entry name" value="MacB-like_ATP-bd"/>
</dbReference>
<dbReference type="InterPro" id="IPR027417">
    <property type="entry name" value="P-loop_NTPase"/>
</dbReference>
<dbReference type="Proteomes" id="UP001596152">
    <property type="component" value="Unassembled WGS sequence"/>
</dbReference>
<name>A0ABW0FPS7_9CAUL</name>
<dbReference type="PANTHER" id="PTHR24220">
    <property type="entry name" value="IMPORT ATP-BINDING PROTEIN"/>
    <property type="match status" value="1"/>
</dbReference>
<dbReference type="InterPro" id="IPR015854">
    <property type="entry name" value="ABC_transpr_LolD-like"/>
</dbReference>
<dbReference type="SUPFAM" id="SSF52540">
    <property type="entry name" value="P-loop containing nucleoside triphosphate hydrolases"/>
    <property type="match status" value="1"/>
</dbReference>
<dbReference type="RefSeq" id="WP_374039504.1">
    <property type="nucleotide sequence ID" value="NZ_CP169083.1"/>
</dbReference>
<comment type="caution">
    <text evidence="5">The sequence shown here is derived from an EMBL/GenBank/DDBJ whole genome shotgun (WGS) entry which is preliminary data.</text>
</comment>
<keyword evidence="6" id="KW-1185">Reference proteome</keyword>
<dbReference type="CDD" id="cd03255">
    <property type="entry name" value="ABC_MJ0796_LolCDE_FtsE"/>
    <property type="match status" value="1"/>
</dbReference>
<dbReference type="Pfam" id="PF00005">
    <property type="entry name" value="ABC_tran"/>
    <property type="match status" value="1"/>
</dbReference>
<evidence type="ECO:0000256" key="1">
    <source>
        <dbReference type="ARBA" id="ARBA00022448"/>
    </source>
</evidence>
<dbReference type="Gene3D" id="3.40.50.300">
    <property type="entry name" value="P-loop containing nucleotide triphosphate hydrolases"/>
    <property type="match status" value="1"/>
</dbReference>
<dbReference type="GO" id="GO:0005524">
    <property type="term" value="F:ATP binding"/>
    <property type="evidence" value="ECO:0007669"/>
    <property type="project" value="UniProtKB-KW"/>
</dbReference>
<accession>A0ABW0FPS7</accession>
<dbReference type="PANTHER" id="PTHR24220:SF648">
    <property type="entry name" value="ABC TRANSPORTER ATP-BINDING PROTEIN YTRE"/>
    <property type="match status" value="1"/>
</dbReference>
<dbReference type="EMBL" id="JBHSLF010000013">
    <property type="protein sequence ID" value="MFC5343384.1"/>
    <property type="molecule type" value="Genomic_DNA"/>
</dbReference>
<feature type="domain" description="ABC transporter" evidence="4">
    <location>
        <begin position="5"/>
        <end position="229"/>
    </location>
</feature>